<reference evidence="2" key="1">
    <citation type="journal article" date="2021" name="Front. Microbiol.">
        <title>Comprehensive Comparative Genomics and Phenotyping of Methylobacterium Species.</title>
        <authorList>
            <person name="Alessa O."/>
            <person name="Ogura Y."/>
            <person name="Fujitani Y."/>
            <person name="Takami H."/>
            <person name="Hayashi T."/>
            <person name="Sahin N."/>
            <person name="Tani A."/>
        </authorList>
    </citation>
    <scope>NUCLEOTIDE SEQUENCE</scope>
    <source>
        <strain evidence="2">DSM 23674</strain>
    </source>
</reference>
<reference evidence="2" key="2">
    <citation type="submission" date="2021-08" db="EMBL/GenBank/DDBJ databases">
        <authorList>
            <person name="Tani A."/>
            <person name="Ola A."/>
            <person name="Ogura Y."/>
            <person name="Katsura K."/>
            <person name="Hayashi T."/>
        </authorList>
    </citation>
    <scope>NUCLEOTIDE SEQUENCE</scope>
    <source>
        <strain evidence="2">DSM 23674</strain>
    </source>
</reference>
<dbReference type="InterPro" id="IPR043519">
    <property type="entry name" value="NT_sf"/>
</dbReference>
<dbReference type="CDD" id="cd05403">
    <property type="entry name" value="NT_KNTase_like"/>
    <property type="match status" value="1"/>
</dbReference>
<accession>A0ABQ4TLQ9</accession>
<dbReference type="Gene3D" id="3.30.460.10">
    <property type="entry name" value="Beta Polymerase, domain 2"/>
    <property type="match status" value="1"/>
</dbReference>
<sequence length="107" mass="11963">MAVNPADDPVLMRFRTAVDRIYGKRIDRIVLFGSRARGDARPDSDYDIGLFLTELHSFDRESQALAEIETDILMATGAVFNALPLQAGAYTERTAWMGELRRDGVTL</sequence>
<keyword evidence="3" id="KW-1185">Reference proteome</keyword>
<evidence type="ECO:0000313" key="3">
    <source>
        <dbReference type="Proteomes" id="UP001055101"/>
    </source>
</evidence>
<organism evidence="2 3">
    <name type="scientific">Methylobacterium thuringiense</name>
    <dbReference type="NCBI Taxonomy" id="1003091"/>
    <lineage>
        <taxon>Bacteria</taxon>
        <taxon>Pseudomonadati</taxon>
        <taxon>Pseudomonadota</taxon>
        <taxon>Alphaproteobacteria</taxon>
        <taxon>Hyphomicrobiales</taxon>
        <taxon>Methylobacteriaceae</taxon>
        <taxon>Methylobacterium</taxon>
    </lineage>
</organism>
<dbReference type="PANTHER" id="PTHR33933">
    <property type="entry name" value="NUCLEOTIDYLTRANSFERASE"/>
    <property type="match status" value="1"/>
</dbReference>
<dbReference type="EMBL" id="BPRA01000005">
    <property type="protein sequence ID" value="GJE54758.1"/>
    <property type="molecule type" value="Genomic_DNA"/>
</dbReference>
<dbReference type="InterPro" id="IPR052548">
    <property type="entry name" value="Type_VII_TA_antitoxin"/>
</dbReference>
<gene>
    <name evidence="2" type="ORF">EKPJFOCH_1240</name>
</gene>
<dbReference type="InterPro" id="IPR002934">
    <property type="entry name" value="Polymerase_NTP_transf_dom"/>
</dbReference>
<dbReference type="SUPFAM" id="SSF81301">
    <property type="entry name" value="Nucleotidyltransferase"/>
    <property type="match status" value="1"/>
</dbReference>
<dbReference type="Proteomes" id="UP001055101">
    <property type="component" value="Unassembled WGS sequence"/>
</dbReference>
<feature type="domain" description="Polymerase nucleotidyl transferase" evidence="1">
    <location>
        <begin position="11"/>
        <end position="71"/>
    </location>
</feature>
<evidence type="ECO:0000313" key="2">
    <source>
        <dbReference type="EMBL" id="GJE54758.1"/>
    </source>
</evidence>
<protein>
    <recommendedName>
        <fullName evidence="1">Polymerase nucleotidyl transferase domain-containing protein</fullName>
    </recommendedName>
</protein>
<proteinExistence type="predicted"/>
<comment type="caution">
    <text evidence="2">The sequence shown here is derived from an EMBL/GenBank/DDBJ whole genome shotgun (WGS) entry which is preliminary data.</text>
</comment>
<evidence type="ECO:0000259" key="1">
    <source>
        <dbReference type="Pfam" id="PF01909"/>
    </source>
</evidence>
<name>A0ABQ4TLQ9_9HYPH</name>
<dbReference type="PANTHER" id="PTHR33933:SF1">
    <property type="entry name" value="PROTEIN ADENYLYLTRANSFERASE MNTA-RELATED"/>
    <property type="match status" value="1"/>
</dbReference>
<dbReference type="Pfam" id="PF01909">
    <property type="entry name" value="NTP_transf_2"/>
    <property type="match status" value="1"/>
</dbReference>